<evidence type="ECO:0000259" key="1">
    <source>
        <dbReference type="Pfam" id="PF12697"/>
    </source>
</evidence>
<evidence type="ECO:0000313" key="2">
    <source>
        <dbReference type="EMBL" id="RZQ64901.1"/>
    </source>
</evidence>
<comment type="caution">
    <text evidence="2">The sequence shown here is derived from an EMBL/GenBank/DDBJ whole genome shotgun (WGS) entry which is preliminary data.</text>
</comment>
<dbReference type="Proteomes" id="UP000292003">
    <property type="component" value="Unassembled WGS sequence"/>
</dbReference>
<dbReference type="Gene3D" id="3.40.50.1820">
    <property type="entry name" value="alpha/beta hydrolase"/>
    <property type="match status" value="1"/>
</dbReference>
<evidence type="ECO:0000313" key="3">
    <source>
        <dbReference type="Proteomes" id="UP000292003"/>
    </source>
</evidence>
<dbReference type="SUPFAM" id="SSF53474">
    <property type="entry name" value="alpha/beta-Hydrolases"/>
    <property type="match status" value="1"/>
</dbReference>
<dbReference type="GO" id="GO:0016787">
    <property type="term" value="F:hydrolase activity"/>
    <property type="evidence" value="ECO:0007669"/>
    <property type="project" value="UniProtKB-KW"/>
</dbReference>
<dbReference type="EMBL" id="SFCC01000003">
    <property type="protein sequence ID" value="RZQ64901.1"/>
    <property type="molecule type" value="Genomic_DNA"/>
</dbReference>
<dbReference type="InterPro" id="IPR029058">
    <property type="entry name" value="AB_hydrolase_fold"/>
</dbReference>
<gene>
    <name evidence="2" type="ORF">EWH70_06675</name>
</gene>
<dbReference type="InterPro" id="IPR000073">
    <property type="entry name" value="AB_hydrolase_1"/>
</dbReference>
<dbReference type="OrthoDB" id="5513277at2"/>
<organism evidence="2 3">
    <name type="scientific">Amycolatopsis suaedae</name>
    <dbReference type="NCBI Taxonomy" id="2510978"/>
    <lineage>
        <taxon>Bacteria</taxon>
        <taxon>Bacillati</taxon>
        <taxon>Actinomycetota</taxon>
        <taxon>Actinomycetes</taxon>
        <taxon>Pseudonocardiales</taxon>
        <taxon>Pseudonocardiaceae</taxon>
        <taxon>Amycolatopsis</taxon>
    </lineage>
</organism>
<keyword evidence="3" id="KW-1185">Reference proteome</keyword>
<protein>
    <submittedName>
        <fullName evidence="2">Alpha/beta hydrolase</fullName>
    </submittedName>
</protein>
<reference evidence="2 3" key="1">
    <citation type="submission" date="2019-02" db="EMBL/GenBank/DDBJ databases">
        <title>Draft genome sequence of Amycolatopsis sp. 8-3EHSu isolated from roots of Suaeda maritima.</title>
        <authorList>
            <person name="Duangmal K."/>
            <person name="Chantavorakit T."/>
        </authorList>
    </citation>
    <scope>NUCLEOTIDE SEQUENCE [LARGE SCALE GENOMIC DNA]</scope>
    <source>
        <strain evidence="2 3">8-3EHSu</strain>
    </source>
</reference>
<proteinExistence type="predicted"/>
<name>A0A4Q7JAT7_9PSEU</name>
<feature type="domain" description="AB hydrolase-1" evidence="1">
    <location>
        <begin position="27"/>
        <end position="188"/>
    </location>
</feature>
<accession>A0A4Q7JAT7</accession>
<sequence length="199" mass="20909">MPHENVLTSVHDVDTHLVIAGDGDQTVVVVPGTNFPAAACLPLLTAMAGRCRVVAADVPGQPGLSSVERVAAAGRLEWYSQWLTSLIEHTTTHGPVTVLGHSLGAAIALACDSPLVDHQVLVSPGGLTRLRITPRLLGTSAAWLLRRSFRASARLLHTMHAPGHAARAELVEWMALVARHVRTSADPGGVTIAATGQRS</sequence>
<dbReference type="Pfam" id="PF12697">
    <property type="entry name" value="Abhydrolase_6"/>
    <property type="match status" value="1"/>
</dbReference>
<dbReference type="AlphaFoldDB" id="A0A4Q7JAT7"/>
<keyword evidence="2" id="KW-0378">Hydrolase</keyword>